<dbReference type="PANTHER" id="PTHR28047:SF5">
    <property type="entry name" value="PROTEIN DCG1"/>
    <property type="match status" value="1"/>
</dbReference>
<dbReference type="InterPro" id="IPR015942">
    <property type="entry name" value="Asp/Glu/hydantoin_racemase"/>
</dbReference>
<evidence type="ECO:0000313" key="2">
    <source>
        <dbReference type="EMBL" id="CRK85039.1"/>
    </source>
</evidence>
<dbReference type="Pfam" id="PF01177">
    <property type="entry name" value="Asp_Glu_race"/>
    <property type="match status" value="1"/>
</dbReference>
<dbReference type="OrthoDB" id="9791723at2"/>
<reference evidence="3" key="1">
    <citation type="submission" date="2015-05" db="EMBL/GenBank/DDBJ databases">
        <authorList>
            <person name="Urmite Genomes"/>
        </authorList>
    </citation>
    <scope>NUCLEOTIDE SEQUENCE [LARGE SCALE GENOMIC DNA]</scope>
    <source>
        <strain evidence="3">LF1</strain>
    </source>
</reference>
<keyword evidence="3" id="KW-1185">Reference proteome</keyword>
<gene>
    <name evidence="2" type="ORF">BN000_05098</name>
</gene>
<accession>A0A0U1P3Z9</accession>
<dbReference type="Gene3D" id="3.40.50.12500">
    <property type="match status" value="1"/>
</dbReference>
<dbReference type="GO" id="GO:0047661">
    <property type="term" value="F:amino-acid racemase activity"/>
    <property type="evidence" value="ECO:0007669"/>
    <property type="project" value="InterPro"/>
</dbReference>
<organism evidence="2 3">
    <name type="scientific">Neobacillus massiliamazoniensis</name>
    <dbReference type="NCBI Taxonomy" id="1499688"/>
    <lineage>
        <taxon>Bacteria</taxon>
        <taxon>Bacillati</taxon>
        <taxon>Bacillota</taxon>
        <taxon>Bacilli</taxon>
        <taxon>Bacillales</taxon>
        <taxon>Bacillaceae</taxon>
        <taxon>Neobacillus</taxon>
    </lineage>
</organism>
<dbReference type="InterPro" id="IPR053714">
    <property type="entry name" value="Iso_Racemase_Enz_sf"/>
</dbReference>
<evidence type="ECO:0000313" key="3">
    <source>
        <dbReference type="Proteomes" id="UP000199087"/>
    </source>
</evidence>
<dbReference type="EMBL" id="CVRB01000006">
    <property type="protein sequence ID" value="CRK85039.1"/>
    <property type="molecule type" value="Genomic_DNA"/>
</dbReference>
<name>A0A0U1P3Z9_9BACI</name>
<dbReference type="STRING" id="1499688.BN000_05098"/>
<evidence type="ECO:0000256" key="1">
    <source>
        <dbReference type="ARBA" id="ARBA00038414"/>
    </source>
</evidence>
<dbReference type="Proteomes" id="UP000199087">
    <property type="component" value="Unassembled WGS sequence"/>
</dbReference>
<dbReference type="RefSeq" id="WP_090639622.1">
    <property type="nucleotide sequence ID" value="NZ_CVRB01000006.1"/>
</dbReference>
<dbReference type="AlphaFoldDB" id="A0A0U1P3Z9"/>
<sequence>MRILIINPNISESVTELIANESRRVASPGTELSFATAPFGVAYIETRMEALIGGYAAACIAAERHGEYDGVIIDAFGDPGLLGIKEMLDVPVVGMTEAALASACLLGQRFSIIAISSRIKAWYLETVERSHLTTRLASIRSLNDPLRDIGSVQEDYSERLKELAKEAVEKDGADVIILAGAPLAGLACALEGQLSVPVVDGVSSAVRHCESLIALNPGKAVAGSFAKPPIKPNKGLPPALAAILDRTC</sequence>
<protein>
    <submittedName>
        <fullName evidence="2">Hydantoin racemase</fullName>
    </submittedName>
</protein>
<proteinExistence type="inferred from homology"/>
<dbReference type="PANTHER" id="PTHR28047">
    <property type="entry name" value="PROTEIN DCG1"/>
    <property type="match status" value="1"/>
</dbReference>
<dbReference type="InterPro" id="IPR052186">
    <property type="entry name" value="Hydantoin_racemase-like"/>
</dbReference>
<comment type="similarity">
    <text evidence="1">Belongs to the HyuE racemase family.</text>
</comment>